<dbReference type="InterPro" id="IPR050156">
    <property type="entry name" value="TC-AMP_synthase_SUA5"/>
</dbReference>
<comment type="subcellular location">
    <subcellularLocation>
        <location evidence="1">Cytoplasm</location>
    </subcellularLocation>
</comment>
<evidence type="ECO:0000256" key="2">
    <source>
        <dbReference type="ARBA" id="ARBA00007663"/>
    </source>
</evidence>
<comment type="catalytic activity">
    <reaction evidence="7">
        <text>L-threonine + hydrogencarbonate + ATP = L-threonylcarbamoyladenylate + diphosphate + H2O</text>
        <dbReference type="Rhea" id="RHEA:36407"/>
        <dbReference type="ChEBI" id="CHEBI:15377"/>
        <dbReference type="ChEBI" id="CHEBI:17544"/>
        <dbReference type="ChEBI" id="CHEBI:30616"/>
        <dbReference type="ChEBI" id="CHEBI:33019"/>
        <dbReference type="ChEBI" id="CHEBI:57926"/>
        <dbReference type="ChEBI" id="CHEBI:73682"/>
        <dbReference type="EC" id="2.7.7.87"/>
    </reaction>
</comment>
<dbReference type="PROSITE" id="PS51163">
    <property type="entry name" value="YRDC"/>
    <property type="match status" value="1"/>
</dbReference>
<dbReference type="GO" id="GO:0006450">
    <property type="term" value="P:regulation of translational fidelity"/>
    <property type="evidence" value="ECO:0007669"/>
    <property type="project" value="TreeGrafter"/>
</dbReference>
<evidence type="ECO:0000256" key="5">
    <source>
        <dbReference type="ARBA" id="ARBA00022490"/>
    </source>
</evidence>
<evidence type="ECO:0000259" key="8">
    <source>
        <dbReference type="PROSITE" id="PS51163"/>
    </source>
</evidence>
<evidence type="ECO:0000313" key="9">
    <source>
        <dbReference type="EMBL" id="KAJ5184048.1"/>
    </source>
</evidence>
<dbReference type="EC" id="2.7.7.87" evidence="3"/>
<comment type="similarity">
    <text evidence="2">Belongs to the SUA5 family.</text>
</comment>
<dbReference type="Gene3D" id="3.90.870.10">
    <property type="entry name" value="DHBP synthase"/>
    <property type="match status" value="1"/>
</dbReference>
<keyword evidence="10" id="KW-1185">Reference proteome</keyword>
<feature type="domain" description="YrdC-like" evidence="8">
    <location>
        <begin position="10"/>
        <end position="208"/>
    </location>
</feature>
<reference evidence="9" key="2">
    <citation type="journal article" date="2023" name="IMA Fungus">
        <title>Comparative genomic study of the Penicillium genus elucidates a diverse pangenome and 15 lateral gene transfer events.</title>
        <authorList>
            <person name="Petersen C."/>
            <person name="Sorensen T."/>
            <person name="Nielsen M.R."/>
            <person name="Sondergaard T.E."/>
            <person name="Sorensen J.L."/>
            <person name="Fitzpatrick D.A."/>
            <person name="Frisvad J.C."/>
            <person name="Nielsen K.L."/>
        </authorList>
    </citation>
    <scope>NUCLEOTIDE SEQUENCE</scope>
    <source>
        <strain evidence="9">IBT 21917</strain>
    </source>
</reference>
<keyword evidence="6" id="KW-0808">Transferase</keyword>
<sequence length="257" mass="28174">MSAQSPINIEEDAKRVFEVLKNGGIAIIPANVGYGIIAVDPNALRRIYVTKQRQPHKRHAMMGSFALHQKIHNVDPRAAGLVRLLTVDLDLPAGVVAPYHSDHAMIRNLPPELLVESTIDGMMAMLVNGGRLQDEISRLATDAGLVVLGSSANLTGMGSKTVVEDIEADVKAAADIIIDYGRQKFQYPRASSTMIDFKNMNVLRYGACYDVIQDVASRFYGIKWPNEPGKAVLVSGHVSSCAMRKEFENEENGWLSK</sequence>
<keyword evidence="5" id="KW-0963">Cytoplasm</keyword>
<evidence type="ECO:0000313" key="10">
    <source>
        <dbReference type="Proteomes" id="UP001146351"/>
    </source>
</evidence>
<dbReference type="OrthoDB" id="4664297at2759"/>
<evidence type="ECO:0000256" key="7">
    <source>
        <dbReference type="ARBA" id="ARBA00048366"/>
    </source>
</evidence>
<protein>
    <recommendedName>
        <fullName evidence="4">Threonylcarbamoyl-AMP synthase</fullName>
        <ecNumber evidence="3">2.7.7.87</ecNumber>
    </recommendedName>
</protein>
<dbReference type="GO" id="GO:0005737">
    <property type="term" value="C:cytoplasm"/>
    <property type="evidence" value="ECO:0007669"/>
    <property type="project" value="UniProtKB-SubCell"/>
</dbReference>
<dbReference type="SUPFAM" id="SSF55821">
    <property type="entry name" value="YrdC/RibB"/>
    <property type="match status" value="1"/>
</dbReference>
<gene>
    <name evidence="9" type="ORF">N7492_001664</name>
</gene>
<dbReference type="PANTHER" id="PTHR17490">
    <property type="entry name" value="SUA5"/>
    <property type="match status" value="1"/>
</dbReference>
<evidence type="ECO:0000256" key="3">
    <source>
        <dbReference type="ARBA" id="ARBA00012584"/>
    </source>
</evidence>
<evidence type="ECO:0000256" key="1">
    <source>
        <dbReference type="ARBA" id="ARBA00004496"/>
    </source>
</evidence>
<accession>A0A9W9IRZ9</accession>
<dbReference type="PANTHER" id="PTHR17490:SF10">
    <property type="entry name" value="THREONYLCARBAMOYL-AMP SYNTHASE"/>
    <property type="match status" value="1"/>
</dbReference>
<dbReference type="GO" id="GO:0003725">
    <property type="term" value="F:double-stranded RNA binding"/>
    <property type="evidence" value="ECO:0007669"/>
    <property type="project" value="InterPro"/>
</dbReference>
<dbReference type="InterPro" id="IPR017945">
    <property type="entry name" value="DHBP_synth_RibB-like_a/b_dom"/>
</dbReference>
<dbReference type="AlphaFoldDB" id="A0A9W9IRZ9"/>
<dbReference type="GO" id="GO:0061710">
    <property type="term" value="F:L-threonylcarbamoyladenylate synthase"/>
    <property type="evidence" value="ECO:0007669"/>
    <property type="project" value="UniProtKB-EC"/>
</dbReference>
<evidence type="ECO:0000256" key="4">
    <source>
        <dbReference type="ARBA" id="ARBA00015492"/>
    </source>
</evidence>
<name>A0A9W9IRZ9_9EURO</name>
<reference evidence="9" key="1">
    <citation type="submission" date="2022-11" db="EMBL/GenBank/DDBJ databases">
        <authorList>
            <person name="Petersen C."/>
        </authorList>
    </citation>
    <scope>NUCLEOTIDE SEQUENCE</scope>
    <source>
        <strain evidence="9">IBT 21917</strain>
    </source>
</reference>
<comment type="caution">
    <text evidence="9">The sequence shown here is derived from an EMBL/GenBank/DDBJ whole genome shotgun (WGS) entry which is preliminary data.</text>
</comment>
<dbReference type="InterPro" id="IPR006070">
    <property type="entry name" value="Sua5-like_dom"/>
</dbReference>
<evidence type="ECO:0000256" key="6">
    <source>
        <dbReference type="ARBA" id="ARBA00022679"/>
    </source>
</evidence>
<proteinExistence type="inferred from homology"/>
<dbReference type="Proteomes" id="UP001146351">
    <property type="component" value="Unassembled WGS sequence"/>
</dbReference>
<dbReference type="GO" id="GO:0000049">
    <property type="term" value="F:tRNA binding"/>
    <property type="evidence" value="ECO:0007669"/>
    <property type="project" value="TreeGrafter"/>
</dbReference>
<organism evidence="9 10">
    <name type="scientific">Penicillium capsulatum</name>
    <dbReference type="NCBI Taxonomy" id="69766"/>
    <lineage>
        <taxon>Eukaryota</taxon>
        <taxon>Fungi</taxon>
        <taxon>Dikarya</taxon>
        <taxon>Ascomycota</taxon>
        <taxon>Pezizomycotina</taxon>
        <taxon>Eurotiomycetes</taxon>
        <taxon>Eurotiomycetidae</taxon>
        <taxon>Eurotiales</taxon>
        <taxon>Aspergillaceae</taxon>
        <taxon>Penicillium</taxon>
    </lineage>
</organism>
<dbReference type="EMBL" id="JAPQKO010000001">
    <property type="protein sequence ID" value="KAJ5184048.1"/>
    <property type="molecule type" value="Genomic_DNA"/>
</dbReference>